<dbReference type="RefSeq" id="WP_087640772.1">
    <property type="nucleotide sequence ID" value="NZ_CP147246.1"/>
</dbReference>
<feature type="domain" description="Enoyl reductase (ER)" evidence="2">
    <location>
        <begin position="11"/>
        <end position="339"/>
    </location>
</feature>
<dbReference type="SUPFAM" id="SSF50129">
    <property type="entry name" value="GroES-like"/>
    <property type="match status" value="1"/>
</dbReference>
<dbReference type="SMART" id="SM00829">
    <property type="entry name" value="PKS_ER"/>
    <property type="match status" value="1"/>
</dbReference>
<dbReference type="InterPro" id="IPR036291">
    <property type="entry name" value="NAD(P)-bd_dom_sf"/>
</dbReference>
<dbReference type="AlphaFoldDB" id="A0A200J6U3"/>
<protein>
    <recommendedName>
        <fullName evidence="1">Zinc-type alcohol dehydrogenase-like protein</fullName>
    </recommendedName>
</protein>
<dbReference type="Gene3D" id="3.90.180.10">
    <property type="entry name" value="Medium-chain alcohol dehydrogenases, catalytic domain"/>
    <property type="match status" value="1"/>
</dbReference>
<dbReference type="PANTHER" id="PTHR43482">
    <property type="entry name" value="PROTEIN AST1-RELATED"/>
    <property type="match status" value="1"/>
</dbReference>
<evidence type="ECO:0000313" key="5">
    <source>
        <dbReference type="Proteomes" id="UP000196151"/>
    </source>
</evidence>
<dbReference type="InterPro" id="IPR013154">
    <property type="entry name" value="ADH-like_N"/>
</dbReference>
<dbReference type="EMBL" id="NIBQ01000002">
    <property type="protein sequence ID" value="OUZ32942.1"/>
    <property type="molecule type" value="Genomic_DNA"/>
</dbReference>
<proteinExistence type="inferred from homology"/>
<name>A0A200J6U3_9ENTE</name>
<evidence type="ECO:0000256" key="1">
    <source>
        <dbReference type="RuleBase" id="RU364000"/>
    </source>
</evidence>
<dbReference type="InterPro" id="IPR020843">
    <property type="entry name" value="ER"/>
</dbReference>
<keyword evidence="1" id="KW-0560">Oxidoreductase</keyword>
<reference evidence="4" key="2">
    <citation type="submission" date="2017-05" db="EMBL/GenBank/DDBJ databases">
        <authorList>
            <consortium name="The Broad Institute Genomics Platform"/>
            <consortium name="The Broad Institute Genomic Center for Infectious Diseases"/>
            <person name="Earl A."/>
            <person name="Manson A."/>
            <person name="Schwartman J."/>
            <person name="Gilmore M."/>
            <person name="Abouelleil A."/>
            <person name="Cao P."/>
            <person name="Chapman S."/>
            <person name="Cusick C."/>
            <person name="Shea T."/>
            <person name="Young S."/>
            <person name="Neafsey D."/>
            <person name="Nusbaum C."/>
            <person name="Birren B."/>
        </authorList>
    </citation>
    <scope>NUCLEOTIDE SEQUENCE</scope>
    <source>
        <strain evidence="4">9D6_DIV0238</strain>
    </source>
</reference>
<dbReference type="InterPro" id="IPR002364">
    <property type="entry name" value="Quin_OxRdtase/zeta-crystal_CS"/>
</dbReference>
<dbReference type="NCBIfam" id="TIGR02817">
    <property type="entry name" value="adh_fam_1"/>
    <property type="match status" value="1"/>
</dbReference>
<dbReference type="InterPro" id="IPR011032">
    <property type="entry name" value="GroES-like_sf"/>
</dbReference>
<organism evidence="3">
    <name type="scientific">Candidatus Enterococcus dunnyi</name>
    <dbReference type="NCBI Taxonomy" id="1834192"/>
    <lineage>
        <taxon>Bacteria</taxon>
        <taxon>Bacillati</taxon>
        <taxon>Bacillota</taxon>
        <taxon>Bacilli</taxon>
        <taxon>Lactobacillales</taxon>
        <taxon>Enterococcaceae</taxon>
        <taxon>Enterococcus</taxon>
    </lineage>
</organism>
<dbReference type="Pfam" id="PF08240">
    <property type="entry name" value="ADH_N"/>
    <property type="match status" value="1"/>
</dbReference>
<dbReference type="PANTHER" id="PTHR43482:SF1">
    <property type="entry name" value="PROTEIN AST1-RELATED"/>
    <property type="match status" value="1"/>
</dbReference>
<dbReference type="GO" id="GO:0008270">
    <property type="term" value="F:zinc ion binding"/>
    <property type="evidence" value="ECO:0007669"/>
    <property type="project" value="InterPro"/>
</dbReference>
<evidence type="ECO:0000259" key="2">
    <source>
        <dbReference type="SMART" id="SM00829"/>
    </source>
</evidence>
<dbReference type="CDD" id="cd08252">
    <property type="entry name" value="AL_MDR"/>
    <property type="match status" value="1"/>
</dbReference>
<dbReference type="PROSITE" id="PS01162">
    <property type="entry name" value="QOR_ZETA_CRYSTAL"/>
    <property type="match status" value="1"/>
</dbReference>
<gene>
    <name evidence="4" type="ORF">A5889_001427</name>
    <name evidence="3" type="ORF">A5889_001651</name>
</gene>
<dbReference type="Pfam" id="PF13602">
    <property type="entry name" value="ADH_zinc_N_2"/>
    <property type="match status" value="1"/>
</dbReference>
<dbReference type="OrthoDB" id="9792162at2"/>
<dbReference type="InterPro" id="IPR014182">
    <property type="entry name" value="ADH_Zn_typ-1"/>
</dbReference>
<keyword evidence="5" id="KW-1185">Reference proteome</keyword>
<reference evidence="3" key="1">
    <citation type="submission" date="2017-05" db="EMBL/GenBank/DDBJ databases">
        <title>The Genome Sequence of Enterococcus sp. 9D6_DIV0238.</title>
        <authorList>
            <consortium name="The Broad Institute Genomics Platform"/>
            <consortium name="The Broad Institute Genomic Center for Infectious Diseases"/>
            <person name="Earl A."/>
            <person name="Manson A."/>
            <person name="Schwartman J."/>
            <person name="Gilmore M."/>
            <person name="Abouelleil A."/>
            <person name="Cao P."/>
            <person name="Chapman S."/>
            <person name="Cusick C."/>
            <person name="Shea T."/>
            <person name="Young S."/>
            <person name="Neafsey D."/>
            <person name="Nusbaum C."/>
            <person name="Birren B."/>
        </authorList>
    </citation>
    <scope>NUCLEOTIDE SEQUENCE [LARGE SCALE GENOMIC DNA]</scope>
    <source>
        <strain evidence="3">9D6_DIV0238</strain>
    </source>
</reference>
<sequence>MKENDLMKAVGFFEGLPIEAADSFVDSEIPIQPLEPHDLLVQVKAVSVNPVDTKLRQKSKKTEQLTILGFDAIGEVVDIGSEVTAFKVGDRVFYAGTTKRAGSNQEYQRVDERIAASAPASLSDAEVAALPLTSLTAYELLFEKFGLLPKENGNQGKTILVINGAGGVGSILTQLAKWSGMTVYATASQAKFDWLKDHGVDHPLNYHEDLKVELNKLGIETIDYAAVLFDVKPYFELLTELITPFGHLGTIVEFEGSVDIKQLKNKSISFDWEYMFAKTDNDYQIESQGKILAKIAELIDQGKLTTTLWQNYDTGINADNLRKATAEVESGHTQGKIVISGAFNGN</sequence>
<evidence type="ECO:0000313" key="4">
    <source>
        <dbReference type="EMBL" id="WYJ93925.1"/>
    </source>
</evidence>
<comment type="similarity">
    <text evidence="1">Belongs to the zinc-containing alcohol dehydrogenase family. Quinone oxidoreductase subfamily.</text>
</comment>
<dbReference type="InterPro" id="IPR052585">
    <property type="entry name" value="Lipid_raft_assoc_Zn_ADH"/>
</dbReference>
<evidence type="ECO:0000313" key="3">
    <source>
        <dbReference type="EMBL" id="OUZ32942.1"/>
    </source>
</evidence>
<dbReference type="GO" id="GO:0016491">
    <property type="term" value="F:oxidoreductase activity"/>
    <property type="evidence" value="ECO:0007669"/>
    <property type="project" value="UniProtKB-KW"/>
</dbReference>
<dbReference type="EMBL" id="CP147246">
    <property type="protein sequence ID" value="WYJ93925.1"/>
    <property type="molecule type" value="Genomic_DNA"/>
</dbReference>
<dbReference type="SUPFAM" id="SSF51735">
    <property type="entry name" value="NAD(P)-binding Rossmann-fold domains"/>
    <property type="match status" value="1"/>
</dbReference>
<reference evidence="4" key="3">
    <citation type="submission" date="2024-03" db="EMBL/GenBank/DDBJ databases">
        <title>The Genome Sequence of Enterococcus sp. DIV0238c.</title>
        <authorList>
            <consortium name="The Broad Institute Genomics Platform"/>
            <consortium name="The Broad Institute Microbial Omics Core"/>
            <consortium name="The Broad Institute Genomic Center for Infectious Diseases"/>
            <person name="Earl A."/>
            <person name="Manson A."/>
            <person name="Gilmore M."/>
            <person name="Schwartman J."/>
            <person name="Shea T."/>
            <person name="Abouelleil A."/>
            <person name="Cao P."/>
            <person name="Chapman S."/>
            <person name="Cusick C."/>
            <person name="Young S."/>
            <person name="Neafsey D."/>
            <person name="Nusbaum C."/>
            <person name="Birren B."/>
        </authorList>
    </citation>
    <scope>NUCLEOTIDE SEQUENCE</scope>
    <source>
        <strain evidence="4">9D6_DIV0238</strain>
    </source>
</reference>
<dbReference type="Proteomes" id="UP000196151">
    <property type="component" value="Chromosome"/>
</dbReference>
<keyword evidence="1" id="KW-0479">Metal-binding</keyword>
<dbReference type="Gene3D" id="3.40.50.720">
    <property type="entry name" value="NAD(P)-binding Rossmann-like Domain"/>
    <property type="match status" value="1"/>
</dbReference>
<accession>A0A200J6U3</accession>
<keyword evidence="1" id="KW-0862">Zinc</keyword>